<dbReference type="Proteomes" id="UP000038010">
    <property type="component" value="Unassembled WGS sequence"/>
</dbReference>
<sequence>MASTVNEEDAVAKASPAPASGGRPIELFISYGEFITLMTLCKMFKRKTSRRNNPKFVRKSQVILEKFGVEQLTWTKLEDGSMKLDTEHTPEDVSAKIIRLGRNVVDKLDEEVEKQVEADKARIADLQHEEDSVGDATHVRQNRVQIIEHCNVQIMCLQEAIYQLSRYKQELT</sequence>
<accession>A0A0N1P2W2</accession>
<dbReference type="RefSeq" id="XP_018003036.1">
    <property type="nucleotide sequence ID" value="XM_018142104.1"/>
</dbReference>
<keyword evidence="2" id="KW-1185">Reference proteome</keyword>
<proteinExistence type="predicted"/>
<dbReference type="VEuPathDB" id="FungiDB:AB675_2156"/>
<evidence type="ECO:0000313" key="2">
    <source>
        <dbReference type="Proteomes" id="UP000038010"/>
    </source>
</evidence>
<dbReference type="GeneID" id="28733984"/>
<gene>
    <name evidence="1" type="ORF">AB675_2156</name>
</gene>
<organism evidence="1 2">
    <name type="scientific">Cyphellophora attinorum</name>
    <dbReference type="NCBI Taxonomy" id="1664694"/>
    <lineage>
        <taxon>Eukaryota</taxon>
        <taxon>Fungi</taxon>
        <taxon>Dikarya</taxon>
        <taxon>Ascomycota</taxon>
        <taxon>Pezizomycotina</taxon>
        <taxon>Eurotiomycetes</taxon>
        <taxon>Chaetothyriomycetidae</taxon>
        <taxon>Chaetothyriales</taxon>
        <taxon>Cyphellophoraceae</taxon>
        <taxon>Cyphellophora</taxon>
    </lineage>
</organism>
<name>A0A0N1P2W2_9EURO</name>
<evidence type="ECO:0000313" key="1">
    <source>
        <dbReference type="EMBL" id="KPI43073.1"/>
    </source>
</evidence>
<dbReference type="AlphaFoldDB" id="A0A0N1P2W2"/>
<comment type="caution">
    <text evidence="1">The sequence shown here is derived from an EMBL/GenBank/DDBJ whole genome shotgun (WGS) entry which is preliminary data.</text>
</comment>
<protein>
    <submittedName>
        <fullName evidence="1">Uncharacterized protein</fullName>
    </submittedName>
</protein>
<dbReference type="EMBL" id="LFJN01000006">
    <property type="protein sequence ID" value="KPI43073.1"/>
    <property type="molecule type" value="Genomic_DNA"/>
</dbReference>
<reference evidence="1 2" key="1">
    <citation type="submission" date="2015-06" db="EMBL/GenBank/DDBJ databases">
        <title>Draft genome of the ant-associated black yeast Phialophora attae CBS 131958.</title>
        <authorList>
            <person name="Moreno L.F."/>
            <person name="Stielow B.J."/>
            <person name="de Hoog S."/>
            <person name="Vicente V.A."/>
            <person name="Weiss V.A."/>
            <person name="de Vries M."/>
            <person name="Cruz L.M."/>
            <person name="Souza E.M."/>
        </authorList>
    </citation>
    <scope>NUCLEOTIDE SEQUENCE [LARGE SCALE GENOMIC DNA]</scope>
    <source>
        <strain evidence="1 2">CBS 131958</strain>
    </source>
</reference>